<organism evidence="2 3">
    <name type="scientific">Blautia acetigignens</name>
    <dbReference type="NCBI Taxonomy" id="2981783"/>
    <lineage>
        <taxon>Bacteria</taxon>
        <taxon>Bacillati</taxon>
        <taxon>Bacillota</taxon>
        <taxon>Clostridia</taxon>
        <taxon>Lachnospirales</taxon>
        <taxon>Lachnospiraceae</taxon>
        <taxon>Blautia</taxon>
    </lineage>
</organism>
<reference evidence="2 3" key="1">
    <citation type="submission" date="2024-04" db="EMBL/GenBank/DDBJ databases">
        <title>Human intestinal bacterial collection.</title>
        <authorList>
            <person name="Pauvert C."/>
            <person name="Hitch T.C.A."/>
            <person name="Clavel T."/>
        </authorList>
    </citation>
    <scope>NUCLEOTIDE SEQUENCE [LARGE SCALE GENOMIC DNA]</scope>
    <source>
        <strain evidence="2 3">CLA-AA-H161</strain>
    </source>
</reference>
<evidence type="ECO:0000313" key="2">
    <source>
        <dbReference type="EMBL" id="MEQ2414257.1"/>
    </source>
</evidence>
<evidence type="ECO:0000259" key="1">
    <source>
        <dbReference type="Pfam" id="PF21847"/>
    </source>
</evidence>
<dbReference type="InterPro" id="IPR054201">
    <property type="entry name" value="DUF6906"/>
</dbReference>
<name>A0ABV1CPE1_9FIRM</name>
<proteinExistence type="predicted"/>
<keyword evidence="3" id="KW-1185">Reference proteome</keyword>
<feature type="domain" description="DUF6906" evidence="1">
    <location>
        <begin position="3"/>
        <end position="49"/>
    </location>
</feature>
<protein>
    <recommendedName>
        <fullName evidence="1">DUF6906 domain-containing protein</fullName>
    </recommendedName>
</protein>
<dbReference type="Proteomes" id="UP001470752">
    <property type="component" value="Unassembled WGS sequence"/>
</dbReference>
<dbReference type="Pfam" id="PF21847">
    <property type="entry name" value="DUF6906"/>
    <property type="match status" value="1"/>
</dbReference>
<sequence>MMAKKPTYNQKKFLRANRLDPFNWLVQKDTPEFMQIIHKYSGTVRKIKKKVAV</sequence>
<comment type="caution">
    <text evidence="2">The sequence shown here is derived from an EMBL/GenBank/DDBJ whole genome shotgun (WGS) entry which is preliminary data.</text>
</comment>
<dbReference type="EMBL" id="JBBNFW010000187">
    <property type="protein sequence ID" value="MEQ2414257.1"/>
    <property type="molecule type" value="Genomic_DNA"/>
</dbReference>
<accession>A0ABV1CPE1</accession>
<evidence type="ECO:0000313" key="3">
    <source>
        <dbReference type="Proteomes" id="UP001470752"/>
    </source>
</evidence>
<gene>
    <name evidence="2" type="ORF">AAAX94_14680</name>
</gene>
<dbReference type="RefSeq" id="WP_349084382.1">
    <property type="nucleotide sequence ID" value="NZ_JBBNFW010000187.1"/>
</dbReference>